<organism evidence="1 2">
    <name type="scientific">Halpernia humi</name>
    <dbReference type="NCBI Taxonomy" id="493375"/>
    <lineage>
        <taxon>Bacteria</taxon>
        <taxon>Pseudomonadati</taxon>
        <taxon>Bacteroidota</taxon>
        <taxon>Flavobacteriia</taxon>
        <taxon>Flavobacteriales</taxon>
        <taxon>Weeksellaceae</taxon>
        <taxon>Chryseobacterium group</taxon>
        <taxon>Halpernia</taxon>
    </lineage>
</organism>
<protein>
    <submittedName>
        <fullName evidence="1">Lipocalin-like domain-containing protein</fullName>
    </submittedName>
</protein>
<dbReference type="Proteomes" id="UP000236738">
    <property type="component" value="Unassembled WGS sequence"/>
</dbReference>
<dbReference type="AlphaFoldDB" id="A0A1H5ZL80"/>
<evidence type="ECO:0000313" key="1">
    <source>
        <dbReference type="EMBL" id="SEG36754.1"/>
    </source>
</evidence>
<name>A0A1H5ZL80_9FLAO</name>
<dbReference type="OrthoDB" id="1121756at2"/>
<accession>A0A1H5ZL80</accession>
<sequence length="162" mass="18163">MKKLLLAGIVGLLTLSSCNSVKNAKTAQYQRAEFLKLKGDWDITSIDYDKSYKIKPFDENADASCFIGSHWRFIPNNYSGAYTLNGGGDCPSVNQPIKIDFTSNNQFMFKKMQDGVKAKNVTAGYSLDIVNQSTDQFSLQQNIPFDGKNVQVTYNFQRTGMK</sequence>
<reference evidence="2" key="1">
    <citation type="submission" date="2016-10" db="EMBL/GenBank/DDBJ databases">
        <authorList>
            <person name="Varghese N."/>
            <person name="Submissions S."/>
        </authorList>
    </citation>
    <scope>NUCLEOTIDE SEQUENCE [LARGE SCALE GENOMIC DNA]</scope>
    <source>
        <strain evidence="2">DSM 21580</strain>
    </source>
</reference>
<dbReference type="PROSITE" id="PS51257">
    <property type="entry name" value="PROKAR_LIPOPROTEIN"/>
    <property type="match status" value="1"/>
</dbReference>
<dbReference type="RefSeq" id="WP_103913955.1">
    <property type="nucleotide sequence ID" value="NZ_FNUS01000005.1"/>
</dbReference>
<keyword evidence="2" id="KW-1185">Reference proteome</keyword>
<proteinExistence type="predicted"/>
<gene>
    <name evidence="1" type="ORF">SAMN05421847_2065</name>
</gene>
<evidence type="ECO:0000313" key="2">
    <source>
        <dbReference type="Proteomes" id="UP000236738"/>
    </source>
</evidence>
<dbReference type="EMBL" id="FNUS01000005">
    <property type="protein sequence ID" value="SEG36754.1"/>
    <property type="molecule type" value="Genomic_DNA"/>
</dbReference>